<evidence type="ECO:0000313" key="8">
    <source>
        <dbReference type="EMBL" id="GAG56017.1"/>
    </source>
</evidence>
<dbReference type="PRINTS" id="PR00050">
    <property type="entry name" value="COLDSHOCK"/>
</dbReference>
<reference evidence="8" key="1">
    <citation type="journal article" date="2014" name="Front. Microbiol.">
        <title>High frequency of phylogenetically diverse reductive dehalogenase-homologous genes in deep subseafloor sedimentary metagenomes.</title>
        <authorList>
            <person name="Kawai M."/>
            <person name="Futagami T."/>
            <person name="Toyoda A."/>
            <person name="Takaki Y."/>
            <person name="Nishi S."/>
            <person name="Hori S."/>
            <person name="Arai W."/>
            <person name="Tsubouchi T."/>
            <person name="Morono Y."/>
            <person name="Uchiyama I."/>
            <person name="Ito T."/>
            <person name="Fujiyama A."/>
            <person name="Inagaki F."/>
            <person name="Takami H."/>
        </authorList>
    </citation>
    <scope>NUCLEOTIDE SEQUENCE</scope>
    <source>
        <strain evidence="8">Expedition CK06-06</strain>
    </source>
</reference>
<dbReference type="InterPro" id="IPR011129">
    <property type="entry name" value="CSD"/>
</dbReference>
<gene>
    <name evidence="8" type="ORF">S01H4_13603</name>
</gene>
<proteinExistence type="predicted"/>
<dbReference type="AlphaFoldDB" id="X0ZCV5"/>
<name>X0ZCV5_9ZZZZ</name>
<evidence type="ECO:0000256" key="6">
    <source>
        <dbReference type="ARBA" id="ARBA00023163"/>
    </source>
</evidence>
<comment type="subcellular location">
    <subcellularLocation>
        <location evidence="1">Cytoplasm</location>
    </subcellularLocation>
</comment>
<evidence type="ECO:0000256" key="5">
    <source>
        <dbReference type="ARBA" id="ARBA00023159"/>
    </source>
</evidence>
<dbReference type="PANTHER" id="PTHR46565">
    <property type="entry name" value="COLD SHOCK DOMAIN PROTEIN 2"/>
    <property type="match status" value="1"/>
</dbReference>
<keyword evidence="6" id="KW-0804">Transcription</keyword>
<dbReference type="InterPro" id="IPR012156">
    <property type="entry name" value="Cold_shock_CspA"/>
</dbReference>
<dbReference type="PANTHER" id="PTHR46565:SF20">
    <property type="entry name" value="COLD SHOCK DOMAIN-CONTAINING PROTEIN 4"/>
    <property type="match status" value="1"/>
</dbReference>
<dbReference type="InterPro" id="IPR002059">
    <property type="entry name" value="CSP_DNA-bd"/>
</dbReference>
<dbReference type="SMART" id="SM00357">
    <property type="entry name" value="CSP"/>
    <property type="match status" value="1"/>
</dbReference>
<dbReference type="PROSITE" id="PS51857">
    <property type="entry name" value="CSD_2"/>
    <property type="match status" value="1"/>
</dbReference>
<evidence type="ECO:0000256" key="4">
    <source>
        <dbReference type="ARBA" id="ARBA00023125"/>
    </source>
</evidence>
<accession>X0ZCV5</accession>
<dbReference type="CDD" id="cd04458">
    <property type="entry name" value="CSP_CDS"/>
    <property type="match status" value="1"/>
</dbReference>
<keyword evidence="2" id="KW-0963">Cytoplasm</keyword>
<keyword evidence="5" id="KW-0010">Activator</keyword>
<dbReference type="SUPFAM" id="SSF50249">
    <property type="entry name" value="Nucleic acid-binding proteins"/>
    <property type="match status" value="1"/>
</dbReference>
<keyword evidence="4" id="KW-0238">DNA-binding</keyword>
<dbReference type="GO" id="GO:0005737">
    <property type="term" value="C:cytoplasm"/>
    <property type="evidence" value="ECO:0007669"/>
    <property type="project" value="UniProtKB-SubCell"/>
</dbReference>
<dbReference type="EMBL" id="BART01005985">
    <property type="protein sequence ID" value="GAG56017.1"/>
    <property type="molecule type" value="Genomic_DNA"/>
</dbReference>
<evidence type="ECO:0000256" key="2">
    <source>
        <dbReference type="ARBA" id="ARBA00022490"/>
    </source>
</evidence>
<comment type="caution">
    <text evidence="8">The sequence shown here is derived from an EMBL/GenBank/DDBJ whole genome shotgun (WGS) entry which is preliminary data.</text>
</comment>
<dbReference type="InterPro" id="IPR012340">
    <property type="entry name" value="NA-bd_OB-fold"/>
</dbReference>
<protein>
    <recommendedName>
        <fullName evidence="7">CSD domain-containing protein</fullName>
    </recommendedName>
</protein>
<dbReference type="PIRSF" id="PIRSF002599">
    <property type="entry name" value="Cold_shock_A"/>
    <property type="match status" value="1"/>
</dbReference>
<evidence type="ECO:0000256" key="3">
    <source>
        <dbReference type="ARBA" id="ARBA00023015"/>
    </source>
</evidence>
<dbReference type="GO" id="GO:0003677">
    <property type="term" value="F:DNA binding"/>
    <property type="evidence" value="ECO:0007669"/>
    <property type="project" value="UniProtKB-KW"/>
</dbReference>
<organism evidence="8">
    <name type="scientific">marine sediment metagenome</name>
    <dbReference type="NCBI Taxonomy" id="412755"/>
    <lineage>
        <taxon>unclassified sequences</taxon>
        <taxon>metagenomes</taxon>
        <taxon>ecological metagenomes</taxon>
    </lineage>
</organism>
<evidence type="ECO:0000256" key="1">
    <source>
        <dbReference type="ARBA" id="ARBA00004496"/>
    </source>
</evidence>
<feature type="domain" description="CSD" evidence="7">
    <location>
        <begin position="1"/>
        <end position="66"/>
    </location>
</feature>
<dbReference type="Pfam" id="PF00313">
    <property type="entry name" value="CSD"/>
    <property type="match status" value="1"/>
</dbReference>
<sequence length="69" mass="8033">MAKGNVKWFDQKRGYGFLSQKDGDDVFVYYKSIQKVGFKTLKEGEFVEFEIRARSKGHSEAVNVKIIQR</sequence>
<dbReference type="Gene3D" id="2.40.50.140">
    <property type="entry name" value="Nucleic acid-binding proteins"/>
    <property type="match status" value="1"/>
</dbReference>
<evidence type="ECO:0000259" key="7">
    <source>
        <dbReference type="PROSITE" id="PS51857"/>
    </source>
</evidence>
<keyword evidence="3" id="KW-0805">Transcription regulation</keyword>